<dbReference type="InterPro" id="IPR050256">
    <property type="entry name" value="Glycosyltransferase_2"/>
</dbReference>
<keyword evidence="1" id="KW-1003">Cell membrane</keyword>
<evidence type="ECO:0000256" key="2">
    <source>
        <dbReference type="ARBA" id="ARBA00022676"/>
    </source>
</evidence>
<keyword evidence="2 9" id="KW-0328">Glycosyltransferase</keyword>
<dbReference type="PANTHER" id="PTHR48090:SF3">
    <property type="entry name" value="UNDECAPRENYL-PHOSPHATE 4-DEOXY-4-FORMAMIDO-L-ARABINOSE TRANSFERASE"/>
    <property type="match status" value="1"/>
</dbReference>
<feature type="domain" description="Glycosyltransferase 2-like" evidence="8">
    <location>
        <begin position="23"/>
        <end position="184"/>
    </location>
</feature>
<dbReference type="SUPFAM" id="SSF53448">
    <property type="entry name" value="Nucleotide-diphospho-sugar transferases"/>
    <property type="match status" value="1"/>
</dbReference>
<evidence type="ECO:0000256" key="6">
    <source>
        <dbReference type="ARBA" id="ARBA00022989"/>
    </source>
</evidence>
<evidence type="ECO:0000313" key="10">
    <source>
        <dbReference type="Proteomes" id="UP000240042"/>
    </source>
</evidence>
<evidence type="ECO:0000256" key="5">
    <source>
        <dbReference type="ARBA" id="ARBA00022985"/>
    </source>
</evidence>
<protein>
    <submittedName>
        <fullName evidence="9">Dolichol-phosphate mannosyltransferase</fullName>
    </submittedName>
</protein>
<evidence type="ECO:0000256" key="3">
    <source>
        <dbReference type="ARBA" id="ARBA00022679"/>
    </source>
</evidence>
<dbReference type="Gene3D" id="3.90.550.10">
    <property type="entry name" value="Spore Coat Polysaccharide Biosynthesis Protein SpsA, Chain A"/>
    <property type="match status" value="1"/>
</dbReference>
<dbReference type="GO" id="GO:0016757">
    <property type="term" value="F:glycosyltransferase activity"/>
    <property type="evidence" value="ECO:0007669"/>
    <property type="project" value="UniProtKB-KW"/>
</dbReference>
<dbReference type="GO" id="GO:0005886">
    <property type="term" value="C:plasma membrane"/>
    <property type="evidence" value="ECO:0007669"/>
    <property type="project" value="TreeGrafter"/>
</dbReference>
<gene>
    <name evidence="9" type="ORF">SAMN02745150_00992</name>
</gene>
<name>A0A1I1E7S9_BREAD</name>
<keyword evidence="7" id="KW-0472">Membrane</keyword>
<dbReference type="CDD" id="cd04179">
    <property type="entry name" value="DPM_DPG-synthase_like"/>
    <property type="match status" value="1"/>
</dbReference>
<evidence type="ECO:0000256" key="7">
    <source>
        <dbReference type="ARBA" id="ARBA00023136"/>
    </source>
</evidence>
<sequence length="258" mass="29657">MKKHVPNHSFFELFPKRSESLLLIPTWNEGERIQNELKTLKQHNVNTQVDIILMDGGTTDGSIDKEFLQNMGVRGVITILEKGQGRAYRTGFAKAVEDNYLYVVTIDGNNKDNVEIVPQFVQKLKEGFHFVQGSRFMKGGYHKNTPLARLLAIKFFSNPLLSLVSGVKYTETMSAFRGFSIEILKDTRLDLFRDCFVTWEIQWYIASRVPKLGYKVTEIPQSRIYPKYGPTPTKINWNGNFHIIIQLLKVAFGCYNPK</sequence>
<accession>A0A1I1E7S9</accession>
<evidence type="ECO:0000313" key="9">
    <source>
        <dbReference type="EMBL" id="SFB83127.1"/>
    </source>
</evidence>
<keyword evidence="6" id="KW-1133">Transmembrane helix</keyword>
<evidence type="ECO:0000256" key="1">
    <source>
        <dbReference type="ARBA" id="ARBA00022475"/>
    </source>
</evidence>
<dbReference type="InterPro" id="IPR001173">
    <property type="entry name" value="Glyco_trans_2-like"/>
</dbReference>
<dbReference type="AlphaFoldDB" id="A0A1I1E7S9"/>
<dbReference type="GO" id="GO:0009103">
    <property type="term" value="P:lipopolysaccharide biosynthetic process"/>
    <property type="evidence" value="ECO:0007669"/>
    <property type="project" value="UniProtKB-KW"/>
</dbReference>
<evidence type="ECO:0000256" key="4">
    <source>
        <dbReference type="ARBA" id="ARBA00022692"/>
    </source>
</evidence>
<dbReference type="OrthoDB" id="9810303at2"/>
<dbReference type="EMBL" id="FOKY01000008">
    <property type="protein sequence ID" value="SFB83127.1"/>
    <property type="molecule type" value="Genomic_DNA"/>
</dbReference>
<dbReference type="InterPro" id="IPR029044">
    <property type="entry name" value="Nucleotide-diphossugar_trans"/>
</dbReference>
<evidence type="ECO:0000259" key="8">
    <source>
        <dbReference type="Pfam" id="PF00535"/>
    </source>
</evidence>
<dbReference type="Proteomes" id="UP000240042">
    <property type="component" value="Unassembled WGS sequence"/>
</dbReference>
<keyword evidence="10" id="KW-1185">Reference proteome</keyword>
<proteinExistence type="predicted"/>
<dbReference type="PANTHER" id="PTHR48090">
    <property type="entry name" value="UNDECAPRENYL-PHOSPHATE 4-DEOXY-4-FORMAMIDO-L-ARABINOSE TRANSFERASE-RELATED"/>
    <property type="match status" value="1"/>
</dbReference>
<dbReference type="RefSeq" id="WP_092319235.1">
    <property type="nucleotide sequence ID" value="NZ_FOKY01000008.1"/>
</dbReference>
<keyword evidence="3 9" id="KW-0808">Transferase</keyword>
<keyword evidence="5" id="KW-0448">Lipopolysaccharide biosynthesis</keyword>
<dbReference type="Pfam" id="PF00535">
    <property type="entry name" value="Glycos_transf_2"/>
    <property type="match status" value="1"/>
</dbReference>
<organism evidence="9 10">
    <name type="scientific">Brevinema andersonii</name>
    <dbReference type="NCBI Taxonomy" id="34097"/>
    <lineage>
        <taxon>Bacteria</taxon>
        <taxon>Pseudomonadati</taxon>
        <taxon>Spirochaetota</taxon>
        <taxon>Spirochaetia</taxon>
        <taxon>Brevinematales</taxon>
        <taxon>Brevinemataceae</taxon>
        <taxon>Brevinema</taxon>
    </lineage>
</organism>
<keyword evidence="4" id="KW-0812">Transmembrane</keyword>
<dbReference type="STRING" id="34097.SAMN02745150_00992"/>
<reference evidence="10" key="1">
    <citation type="submission" date="2016-10" db="EMBL/GenBank/DDBJ databases">
        <authorList>
            <person name="Varghese N."/>
            <person name="Submissions S."/>
        </authorList>
    </citation>
    <scope>NUCLEOTIDE SEQUENCE [LARGE SCALE GENOMIC DNA]</scope>
    <source>
        <strain evidence="10">ATCC 43811</strain>
    </source>
</reference>